<feature type="transmembrane region" description="Helical" evidence="2">
    <location>
        <begin position="41"/>
        <end position="60"/>
    </location>
</feature>
<keyword evidence="2" id="KW-0812">Transmembrane</keyword>
<evidence type="ECO:0000256" key="2">
    <source>
        <dbReference type="SAM" id="Phobius"/>
    </source>
</evidence>
<dbReference type="EMBL" id="CP130318">
    <property type="protein sequence ID" value="WNQ13512.1"/>
    <property type="molecule type" value="Genomic_DNA"/>
</dbReference>
<name>A0AA96RGX5_9BACL</name>
<feature type="region of interest" description="Disordered" evidence="1">
    <location>
        <begin position="102"/>
        <end position="138"/>
    </location>
</feature>
<dbReference type="Proteomes" id="UP001305702">
    <property type="component" value="Chromosome"/>
</dbReference>
<reference evidence="3 4" key="1">
    <citation type="submission" date="2022-02" db="EMBL/GenBank/DDBJ databases">
        <title>Paenibacillus sp. MBLB1776 Whole Genome Shotgun Sequencing.</title>
        <authorList>
            <person name="Hwang C.Y."/>
            <person name="Cho E.-S."/>
            <person name="Seo M.-J."/>
        </authorList>
    </citation>
    <scope>NUCLEOTIDE SEQUENCE [LARGE SCALE GENOMIC DNA]</scope>
    <source>
        <strain evidence="3 4">MBLB1776</strain>
    </source>
</reference>
<evidence type="ECO:0000313" key="4">
    <source>
        <dbReference type="Proteomes" id="UP001305702"/>
    </source>
</evidence>
<protein>
    <recommendedName>
        <fullName evidence="5">Cell division protein FtsL</fullName>
    </recommendedName>
</protein>
<accession>A0AA96RGX5</accession>
<organism evidence="3 4">
    <name type="scientific">Paenibacillus aurantius</name>
    <dbReference type="NCBI Taxonomy" id="2918900"/>
    <lineage>
        <taxon>Bacteria</taxon>
        <taxon>Bacillati</taxon>
        <taxon>Bacillota</taxon>
        <taxon>Bacilli</taxon>
        <taxon>Bacillales</taxon>
        <taxon>Paenibacillaceae</taxon>
        <taxon>Paenibacillus</taxon>
    </lineage>
</organism>
<evidence type="ECO:0008006" key="5">
    <source>
        <dbReference type="Google" id="ProtNLM"/>
    </source>
</evidence>
<keyword evidence="4" id="KW-1185">Reference proteome</keyword>
<evidence type="ECO:0000256" key="1">
    <source>
        <dbReference type="SAM" id="MobiDB-lite"/>
    </source>
</evidence>
<keyword evidence="2" id="KW-0472">Membrane</keyword>
<dbReference type="RefSeq" id="WP_315607295.1">
    <property type="nucleotide sequence ID" value="NZ_CP130318.1"/>
</dbReference>
<proteinExistence type="predicted"/>
<evidence type="ECO:0000313" key="3">
    <source>
        <dbReference type="EMBL" id="WNQ13512.1"/>
    </source>
</evidence>
<sequence length="138" mass="15254">MAYHTQGSLAVKEKQQARQTVKYREKTKVVSRPALTMKFKLQLLGMLVIGVSVASSVIFMHSKIYELNKEIYDTSTSIQKLEEENKLLLNKKSAMLNADNLKKAASGTGLRPTSEENIARGSSAPNASANPEKKTAKR</sequence>
<gene>
    <name evidence="3" type="ORF">MJA45_10975</name>
</gene>
<keyword evidence="2" id="KW-1133">Transmembrane helix</keyword>
<dbReference type="KEGG" id="paun:MJA45_10975"/>
<dbReference type="AlphaFoldDB" id="A0AA96RGX5"/>